<keyword evidence="4" id="KW-1185">Reference proteome</keyword>
<feature type="transmembrane region" description="Helical" evidence="2">
    <location>
        <begin position="31"/>
        <end position="52"/>
    </location>
</feature>
<name>A0ABX1LYM8_9CYAN</name>
<dbReference type="EMBL" id="JAAVJL010000002">
    <property type="protein sequence ID" value="NMF60056.1"/>
    <property type="molecule type" value="Genomic_DNA"/>
</dbReference>
<comment type="caution">
    <text evidence="3">The sequence shown here is derived from an EMBL/GenBank/DDBJ whole genome shotgun (WGS) entry which is preliminary data.</text>
</comment>
<keyword evidence="2" id="KW-0472">Membrane</keyword>
<organism evidence="3 4">
    <name type="scientific">Pseudanabaena yagii GIHE-NHR1</name>
    <dbReference type="NCBI Taxonomy" id="2722753"/>
    <lineage>
        <taxon>Bacteria</taxon>
        <taxon>Bacillati</taxon>
        <taxon>Cyanobacteriota</taxon>
        <taxon>Cyanophyceae</taxon>
        <taxon>Pseudanabaenales</taxon>
        <taxon>Pseudanabaenaceae</taxon>
        <taxon>Pseudanabaena</taxon>
        <taxon>Pseudanabaena yagii</taxon>
    </lineage>
</organism>
<dbReference type="RefSeq" id="WP_169365010.1">
    <property type="nucleotide sequence ID" value="NZ_JAAVJL010000002.1"/>
</dbReference>
<feature type="region of interest" description="Disordered" evidence="1">
    <location>
        <begin position="1"/>
        <end position="21"/>
    </location>
</feature>
<proteinExistence type="predicted"/>
<accession>A0ABX1LYM8</accession>
<gene>
    <name evidence="3" type="ORF">HC246_19020</name>
</gene>
<dbReference type="Proteomes" id="UP000738376">
    <property type="component" value="Unassembled WGS sequence"/>
</dbReference>
<reference evidence="3 4" key="1">
    <citation type="submission" date="2020-03" db="EMBL/GenBank/DDBJ databases">
        <title>Draft Genome Sequence of 2-Methylisoborneol Producing Pseudanabaena yagii Strain GIHE-NHR1 Isolated from North Han River in South Korea.</title>
        <authorList>
            <person name="Jeong J."/>
        </authorList>
    </citation>
    <scope>NUCLEOTIDE SEQUENCE [LARGE SCALE GENOMIC DNA]</scope>
    <source>
        <strain evidence="3 4">GIHE-NHR1</strain>
    </source>
</reference>
<evidence type="ECO:0000256" key="2">
    <source>
        <dbReference type="SAM" id="Phobius"/>
    </source>
</evidence>
<evidence type="ECO:0000313" key="4">
    <source>
        <dbReference type="Proteomes" id="UP000738376"/>
    </source>
</evidence>
<keyword evidence="2" id="KW-0812">Transmembrane</keyword>
<evidence type="ECO:0000256" key="1">
    <source>
        <dbReference type="SAM" id="MobiDB-lite"/>
    </source>
</evidence>
<keyword evidence="2" id="KW-1133">Transmembrane helix</keyword>
<protein>
    <submittedName>
        <fullName evidence="3">Uncharacterized protein</fullName>
    </submittedName>
</protein>
<sequence>MSNKTRSYNGGESAQPSNGNDKINIAISRRLVKTITYIGTHIVIPMGVYVFIPYLPPAYPKPPICAIPPSIQVPR</sequence>
<evidence type="ECO:0000313" key="3">
    <source>
        <dbReference type="EMBL" id="NMF60056.1"/>
    </source>
</evidence>